<name>A0A109JQ53_9BRAD</name>
<dbReference type="Proteomes" id="UP000057737">
    <property type="component" value="Unassembled WGS sequence"/>
</dbReference>
<comment type="caution">
    <text evidence="1">The sequence shown here is derived from an EMBL/GenBank/DDBJ whole genome shotgun (WGS) entry which is preliminary data.</text>
</comment>
<dbReference type="Pfam" id="PF07366">
    <property type="entry name" value="SnoaL"/>
    <property type="match status" value="1"/>
</dbReference>
<reference evidence="1 2" key="1">
    <citation type="submission" date="2015-11" db="EMBL/GenBank/DDBJ databases">
        <title>Draft Genome Sequence of the Strain BR 10303 (Bradyrhizobium sp.) isolated from nodules of Centrolobium paraense.</title>
        <authorList>
            <person name="Zelli J.E."/>
            <person name="Simoes-Araujo J.L."/>
            <person name="Barauna A.C."/>
            <person name="Silva K."/>
        </authorList>
    </citation>
    <scope>NUCLEOTIDE SEQUENCE [LARGE SCALE GENOMIC DNA]</scope>
    <source>
        <strain evidence="1 2">BR 10303</strain>
    </source>
</reference>
<organism evidence="1 2">
    <name type="scientific">Bradyrhizobium macuxiense</name>
    <dbReference type="NCBI Taxonomy" id="1755647"/>
    <lineage>
        <taxon>Bacteria</taxon>
        <taxon>Pseudomonadati</taxon>
        <taxon>Pseudomonadota</taxon>
        <taxon>Alphaproteobacteria</taxon>
        <taxon>Hyphomicrobiales</taxon>
        <taxon>Nitrobacteraceae</taxon>
        <taxon>Bradyrhizobium</taxon>
    </lineage>
</organism>
<dbReference type="PANTHER" id="PTHR38436:SF1">
    <property type="entry name" value="ESTER CYCLASE"/>
    <property type="match status" value="1"/>
</dbReference>
<sequence>MSHGKPLIFLTFVTCTITADSRMRRILTDLQPVSSGSDKPMSNATLDANKALVLAHYDAVTNRHDPEAIRAQLAPDFFDHAVGKRMSADEVIAHSAAMHEAFANLSAVAESLVAERDLVAGRFVWRGRHRGSWRGIAPTGHHVEFRGMTFWRIQDGKISERWAEVDFAGLERQLKG</sequence>
<dbReference type="SUPFAM" id="SSF54427">
    <property type="entry name" value="NTF2-like"/>
    <property type="match status" value="1"/>
</dbReference>
<dbReference type="InterPro" id="IPR009959">
    <property type="entry name" value="Cyclase_SnoaL-like"/>
</dbReference>
<proteinExistence type="predicted"/>
<evidence type="ECO:0000313" key="2">
    <source>
        <dbReference type="Proteomes" id="UP000057737"/>
    </source>
</evidence>
<dbReference type="Gene3D" id="3.10.450.50">
    <property type="match status" value="1"/>
</dbReference>
<dbReference type="PANTHER" id="PTHR38436">
    <property type="entry name" value="POLYKETIDE CYCLASE SNOAL-LIKE DOMAIN"/>
    <property type="match status" value="1"/>
</dbReference>
<dbReference type="InterPro" id="IPR032710">
    <property type="entry name" value="NTF2-like_dom_sf"/>
</dbReference>
<dbReference type="EMBL" id="LNCU01000081">
    <property type="protein sequence ID" value="KWV52814.1"/>
    <property type="molecule type" value="Genomic_DNA"/>
</dbReference>
<keyword evidence="2" id="KW-1185">Reference proteome</keyword>
<evidence type="ECO:0000313" key="1">
    <source>
        <dbReference type="EMBL" id="KWV52814.1"/>
    </source>
</evidence>
<gene>
    <name evidence="1" type="ORF">AS156_09135</name>
</gene>
<dbReference type="AlphaFoldDB" id="A0A109JQ53"/>
<evidence type="ECO:0008006" key="3">
    <source>
        <dbReference type="Google" id="ProtNLM"/>
    </source>
</evidence>
<protein>
    <recommendedName>
        <fullName evidence="3">Ester cyclase</fullName>
    </recommendedName>
</protein>
<dbReference type="GO" id="GO:0030638">
    <property type="term" value="P:polyketide metabolic process"/>
    <property type="evidence" value="ECO:0007669"/>
    <property type="project" value="InterPro"/>
</dbReference>
<accession>A0A109JQ53</accession>